<dbReference type="Proteomes" id="UP000295781">
    <property type="component" value="Chromosome"/>
</dbReference>
<dbReference type="GO" id="GO:0006302">
    <property type="term" value="P:double-strand break repair"/>
    <property type="evidence" value="ECO:0007669"/>
    <property type="project" value="TreeGrafter"/>
</dbReference>
<feature type="domain" description="ATPase AAA-type core" evidence="1">
    <location>
        <begin position="26"/>
        <end position="286"/>
    </location>
</feature>
<dbReference type="Gene3D" id="3.40.50.300">
    <property type="entry name" value="P-loop containing nucleotide triphosphate hydrolases"/>
    <property type="match status" value="1"/>
</dbReference>
<dbReference type="PANTHER" id="PTHR32182:SF22">
    <property type="entry name" value="ATP-DEPENDENT ENDONUCLEASE, OLD FAMILY-RELATED"/>
    <property type="match status" value="1"/>
</dbReference>
<dbReference type="OrthoDB" id="9816506at2"/>
<dbReference type="EMBL" id="CP012670">
    <property type="protein sequence ID" value="AUX23907.1"/>
    <property type="molecule type" value="Genomic_DNA"/>
</dbReference>
<protein>
    <recommendedName>
        <fullName evidence="1">ATPase AAA-type core domain-containing protein</fullName>
    </recommendedName>
</protein>
<dbReference type="SUPFAM" id="SSF52540">
    <property type="entry name" value="P-loop containing nucleoside triphosphate hydrolases"/>
    <property type="match status" value="1"/>
</dbReference>
<evidence type="ECO:0000313" key="3">
    <source>
        <dbReference type="Proteomes" id="UP000295781"/>
    </source>
</evidence>
<dbReference type="AlphaFoldDB" id="A0A4P2Q3K7"/>
<dbReference type="GO" id="GO:0016887">
    <property type="term" value="F:ATP hydrolysis activity"/>
    <property type="evidence" value="ECO:0007669"/>
    <property type="project" value="InterPro"/>
</dbReference>
<dbReference type="InterPro" id="IPR003959">
    <property type="entry name" value="ATPase_AAA_core"/>
</dbReference>
<sequence>MNPQLTHVRVAGFRSLKNVELDLGPVTVLIGPNGAGKSNLLGALTMARMLAFGALQLFVSRRGGATFLMHYGPRQTPVVELALEFTTENGQNAYEARLGYGADESLLFLDERAGFRRAPDQSWQWYSMGAGHRESRLEEEGGKHATPRTVHWLLRRLNFYHFHDTSTNSALRTLSKAEDDRYLRSDGSNLAAFLLALRESPEADRRAAWNRIVGLVRRIAPFVRELDPVSVGARGVRLDWVDDLGETFGPAHLSDGTLRAIALFTALGQPAELLPILSAIDEPTAG</sequence>
<dbReference type="Pfam" id="PF13304">
    <property type="entry name" value="AAA_21"/>
    <property type="match status" value="1"/>
</dbReference>
<dbReference type="PANTHER" id="PTHR32182">
    <property type="entry name" value="DNA REPLICATION AND REPAIR PROTEIN RECF"/>
    <property type="match status" value="1"/>
</dbReference>
<dbReference type="GO" id="GO:0005524">
    <property type="term" value="F:ATP binding"/>
    <property type="evidence" value="ECO:0007669"/>
    <property type="project" value="InterPro"/>
</dbReference>
<gene>
    <name evidence="2" type="ORF">SOCEGT47_044370</name>
</gene>
<evidence type="ECO:0000259" key="1">
    <source>
        <dbReference type="Pfam" id="PF13304"/>
    </source>
</evidence>
<proteinExistence type="predicted"/>
<organism evidence="2 3">
    <name type="scientific">Sorangium cellulosum</name>
    <name type="common">Polyangium cellulosum</name>
    <dbReference type="NCBI Taxonomy" id="56"/>
    <lineage>
        <taxon>Bacteria</taxon>
        <taxon>Pseudomonadati</taxon>
        <taxon>Myxococcota</taxon>
        <taxon>Polyangia</taxon>
        <taxon>Polyangiales</taxon>
        <taxon>Polyangiaceae</taxon>
        <taxon>Sorangium</taxon>
    </lineage>
</organism>
<accession>A0A4P2Q3K7</accession>
<dbReference type="RefSeq" id="WP_129349413.1">
    <property type="nucleotide sequence ID" value="NZ_CP012670.1"/>
</dbReference>
<name>A0A4P2Q3K7_SORCE</name>
<reference evidence="2 3" key="1">
    <citation type="submission" date="2015-09" db="EMBL/GenBank/DDBJ databases">
        <title>Sorangium comparison.</title>
        <authorList>
            <person name="Zaburannyi N."/>
            <person name="Bunk B."/>
            <person name="Overmann J."/>
            <person name="Mueller R."/>
        </authorList>
    </citation>
    <scope>NUCLEOTIDE SEQUENCE [LARGE SCALE GENOMIC DNA]</scope>
    <source>
        <strain evidence="2 3">So ceGT47</strain>
    </source>
</reference>
<dbReference type="GO" id="GO:0000731">
    <property type="term" value="P:DNA synthesis involved in DNA repair"/>
    <property type="evidence" value="ECO:0007669"/>
    <property type="project" value="TreeGrafter"/>
</dbReference>
<dbReference type="InterPro" id="IPR027417">
    <property type="entry name" value="P-loop_NTPase"/>
</dbReference>
<evidence type="ECO:0000313" key="2">
    <source>
        <dbReference type="EMBL" id="AUX23907.1"/>
    </source>
</evidence>